<dbReference type="Proteomes" id="UP001165240">
    <property type="component" value="Unassembled WGS sequence"/>
</dbReference>
<reference evidence="2" key="1">
    <citation type="journal article" date="2024" name="Appl Microbiol">
        <title>Effect of kuratsuki Bacillus and Priestia on Taste of Sake.</title>
        <authorList>
            <person name="Kobayashi K."/>
            <person name="Nishida H."/>
        </authorList>
    </citation>
    <scope>NUCLEOTIDE SEQUENCE</scope>
    <source>
        <strain evidence="2">B-12</strain>
    </source>
</reference>
<name>A0AAX6BG32_PRIMG</name>
<feature type="domain" description="Spore protein YkvP/CgeB glycosyl transferase-like" evidence="1">
    <location>
        <begin position="846"/>
        <end position="955"/>
    </location>
</feature>
<evidence type="ECO:0000259" key="1">
    <source>
        <dbReference type="Pfam" id="PF13524"/>
    </source>
</evidence>
<sequence length="1168" mass="136055">MIIDVQERMKLINQKRKWVTAPRVQNIEFVEVEFNSGWFRKSEASVSFDTESRTFTSALNSTEYTYLTYREQNLDFQKGPEEEIIKPASPTETIVFKGSSNGAVIELFIIEYGEDGKLSTHRVEMNGEQTLTFSEEVQQIRLAIRVKGSGSFKIEQLSIGEENYWNQNELSTAGNYIVLEQNQWYIPKSNKLYYNPWEKTFHINFPEKQFAYLTHREGNASFSTESKLAIPLNVDKLSVVFNGEKDSAVDLRLAFIFYRNGQKVETTELKLATQKLIVVPEKADSMRLAIRAAGQGEFSIHNLIINNVSYWWNKDIKWNAQYPLSDTSYKLLLNQKTLVGWEESNNQVVYSPWNRVFESKLQGNEFIHLHCLGANENSTYRLTPKKDYNYTIIPVGQTDGDVEVSVLAVGYKNGKKVEFHQLALNNQSPLRFQKDTEYVEFLVRVTGQGFFKGLKLCYNEEPIEITNQLELDLKDSNWFIGSKKALQLSAQEKSLEGHADIEDGKNVYMSYKETNNSFKMLPTHHLMTMQNGFEYEFFVKGKVEEGVTVIPMFIGYSDNEKVQVLQLKFNSLTRIQPHPDVKQFRVALRISGKGDFLVDTFDVNEMKTIEAQFPINYMDKAEVDAFKTLPSKSIREMKMAVIFDEFTTASYEHECTLIKMTPDNWLEVMTKEQPDLLMVESAWRGNGGVWDKQVGYYGEENMKPLFSMLQWCKEHNVPTVFWNKEDPVHFNRFIETAKRFDYIFTTDENMVPFYQEHAGHQNAFSLPFAAQPAIHNPTKIVDKRENKACFAGSYYRRHEERCIDMDRLLDAAAKVGLDIYDRNYVQNLKGLMPNHQFPDRFQPFIKGNLKYYEIDKAYKGYQVMINVNTVKESPTMFSRRVYEGLACGTPVISTYAQGIEEIFGDLVYMSENPESLYEEFKKLLEDERYYEQKALTGIRDVLTKHTYTHRLKYIIEKVGLNFVATSPAVTVVACANSLKEYEEIVEQFDRQTYENKQLYILVDTFDGYLNLYNKYNTATIHTFVRSYMHNYLNIRDWISSPYVTYFDKESYYGSNYLLDLMLSTTFTDSDFIGKATYYTLDQEQVKEQNEGREYEYVTDLSPERTVAKTTVYSNVSLEKVIEMFEQNQRLASYARYGKQFFSNDKFNYLKIKNHTDKKLDSILKQVEL</sequence>
<dbReference type="EMBL" id="BSYK01000001">
    <property type="protein sequence ID" value="GMG72659.1"/>
    <property type="molecule type" value="Genomic_DNA"/>
</dbReference>
<dbReference type="Pfam" id="PF13524">
    <property type="entry name" value="Glyco_trans_1_2"/>
    <property type="match status" value="1"/>
</dbReference>
<proteinExistence type="predicted"/>
<evidence type="ECO:0000313" key="3">
    <source>
        <dbReference type="Proteomes" id="UP001165240"/>
    </source>
</evidence>
<dbReference type="InterPro" id="IPR055259">
    <property type="entry name" value="YkvP/CgeB_Glyco_trans-like"/>
</dbReference>
<dbReference type="Gene3D" id="3.40.50.2000">
    <property type="entry name" value="Glycogen Phosphorylase B"/>
    <property type="match status" value="1"/>
</dbReference>
<dbReference type="RefSeq" id="WP_310876380.1">
    <property type="nucleotide sequence ID" value="NZ_BSYK01000001.1"/>
</dbReference>
<gene>
    <name evidence="2" type="ORF">ShirakiTB12_11270</name>
</gene>
<dbReference type="AlphaFoldDB" id="A0AAX6BG32"/>
<dbReference type="SUPFAM" id="SSF53756">
    <property type="entry name" value="UDP-Glycosyltransferase/glycogen phosphorylase"/>
    <property type="match status" value="1"/>
</dbReference>
<comment type="caution">
    <text evidence="2">The sequence shown here is derived from an EMBL/GenBank/DDBJ whole genome shotgun (WGS) entry which is preliminary data.</text>
</comment>
<evidence type="ECO:0000313" key="2">
    <source>
        <dbReference type="EMBL" id="GMG72659.1"/>
    </source>
</evidence>
<protein>
    <recommendedName>
        <fullName evidence="1">Spore protein YkvP/CgeB glycosyl transferase-like domain-containing protein</fullName>
    </recommendedName>
</protein>
<organism evidence="2 3">
    <name type="scientific">Priestia megaterium</name>
    <name type="common">Bacillus megaterium</name>
    <dbReference type="NCBI Taxonomy" id="1404"/>
    <lineage>
        <taxon>Bacteria</taxon>
        <taxon>Bacillati</taxon>
        <taxon>Bacillota</taxon>
        <taxon>Bacilli</taxon>
        <taxon>Bacillales</taxon>
        <taxon>Bacillaceae</taxon>
        <taxon>Priestia</taxon>
    </lineage>
</organism>
<accession>A0AAX6BG32</accession>